<organism evidence="4 5">
    <name type="scientific">Marispirochaeta aestuarii</name>
    <dbReference type="NCBI Taxonomy" id="1963862"/>
    <lineage>
        <taxon>Bacteria</taxon>
        <taxon>Pseudomonadati</taxon>
        <taxon>Spirochaetota</taxon>
        <taxon>Spirochaetia</taxon>
        <taxon>Spirochaetales</taxon>
        <taxon>Spirochaetaceae</taxon>
        <taxon>Marispirochaeta</taxon>
    </lineage>
</organism>
<dbReference type="Proteomes" id="UP000192343">
    <property type="component" value="Unassembled WGS sequence"/>
</dbReference>
<dbReference type="STRING" id="1963862.B4O97_15035"/>
<comment type="caution">
    <text evidence="4">The sequence shown here is derived from an EMBL/GenBank/DDBJ whole genome shotgun (WGS) entry which is preliminary data.</text>
</comment>
<evidence type="ECO:0000259" key="3">
    <source>
        <dbReference type="PROSITE" id="PS51085"/>
    </source>
</evidence>
<keyword evidence="5" id="KW-1185">Reference proteome</keyword>
<proteinExistence type="predicted"/>
<keyword evidence="2" id="KW-0274">FAD</keyword>
<evidence type="ECO:0000256" key="2">
    <source>
        <dbReference type="ARBA" id="ARBA00022827"/>
    </source>
</evidence>
<protein>
    <recommendedName>
        <fullName evidence="3">2Fe-2S ferredoxin-type domain-containing protein</fullName>
    </recommendedName>
</protein>
<dbReference type="SUPFAM" id="SSF54292">
    <property type="entry name" value="2Fe-2S ferredoxin-like"/>
    <property type="match status" value="1"/>
</dbReference>
<gene>
    <name evidence="4" type="ORF">B4O97_15035</name>
</gene>
<dbReference type="EMBL" id="MWQY01000018">
    <property type="protein sequence ID" value="ORC32964.1"/>
    <property type="molecule type" value="Genomic_DNA"/>
</dbReference>
<evidence type="ECO:0000313" key="5">
    <source>
        <dbReference type="Proteomes" id="UP000192343"/>
    </source>
</evidence>
<sequence>MARLTVQPENRSYPLSATVSLLNTLLRNSHPIQHKCGGKTQCGTCRIRILEGSRFLNPVGENELNRLGQENLAAGLRLACQTFAYGDVSIEIPKD</sequence>
<dbReference type="AlphaFoldDB" id="A0A1Y1RV47"/>
<dbReference type="RefSeq" id="WP_083052055.1">
    <property type="nucleotide sequence ID" value="NZ_MWQY01000018.1"/>
</dbReference>
<dbReference type="PANTHER" id="PTHR43644">
    <property type="entry name" value="NA(+)-TRANSLOCATING NADH-QUINONE REDUCTASE SUBUNIT"/>
    <property type="match status" value="1"/>
</dbReference>
<reference evidence="4 5" key="1">
    <citation type="submission" date="2017-03" db="EMBL/GenBank/DDBJ databases">
        <title>Draft Genome sequence of Marispirochaeta sp. strain JC444.</title>
        <authorList>
            <person name="Shivani Y."/>
            <person name="Subhash Y."/>
            <person name="Sasikala C."/>
            <person name="Ramana C."/>
        </authorList>
    </citation>
    <scope>NUCLEOTIDE SEQUENCE [LARGE SCALE GENOMIC DNA]</scope>
    <source>
        <strain evidence="4 5">JC444</strain>
    </source>
</reference>
<evidence type="ECO:0000313" key="4">
    <source>
        <dbReference type="EMBL" id="ORC32964.1"/>
    </source>
</evidence>
<dbReference type="PROSITE" id="PS51085">
    <property type="entry name" value="2FE2S_FER_2"/>
    <property type="match status" value="1"/>
</dbReference>
<dbReference type="CDD" id="cd00207">
    <property type="entry name" value="fer2"/>
    <property type="match status" value="1"/>
</dbReference>
<feature type="domain" description="2Fe-2S ferredoxin-type" evidence="3">
    <location>
        <begin position="2"/>
        <end position="95"/>
    </location>
</feature>
<dbReference type="PANTHER" id="PTHR43644:SF1">
    <property type="entry name" value="NAD(P)H-FLAVIN REDUCTASE"/>
    <property type="match status" value="1"/>
</dbReference>
<dbReference type="InterPro" id="IPR036010">
    <property type="entry name" value="2Fe-2S_ferredoxin-like_sf"/>
</dbReference>
<dbReference type="OrthoDB" id="9810588at2"/>
<dbReference type="Pfam" id="PF00111">
    <property type="entry name" value="Fer2"/>
    <property type="match status" value="1"/>
</dbReference>
<evidence type="ECO:0000256" key="1">
    <source>
        <dbReference type="ARBA" id="ARBA00022630"/>
    </source>
</evidence>
<keyword evidence="1" id="KW-0285">Flavoprotein</keyword>
<name>A0A1Y1RV47_9SPIO</name>
<dbReference type="InterPro" id="IPR012675">
    <property type="entry name" value="Beta-grasp_dom_sf"/>
</dbReference>
<dbReference type="InterPro" id="IPR001041">
    <property type="entry name" value="2Fe-2S_ferredoxin-type"/>
</dbReference>
<dbReference type="Gene3D" id="3.10.20.30">
    <property type="match status" value="1"/>
</dbReference>
<accession>A0A1Y1RV47</accession>
<dbReference type="GO" id="GO:0051536">
    <property type="term" value="F:iron-sulfur cluster binding"/>
    <property type="evidence" value="ECO:0007669"/>
    <property type="project" value="InterPro"/>
</dbReference>